<accession>A0ABM6ER05</accession>
<feature type="domain" description="Serine hydroxymethyltransferase-like" evidence="6">
    <location>
        <begin position="7"/>
        <end position="377"/>
    </location>
</feature>
<comment type="cofactor">
    <cofactor evidence="1">
        <name>pyridoxal 5'-phosphate</name>
        <dbReference type="ChEBI" id="CHEBI:597326"/>
    </cofactor>
</comment>
<dbReference type="InterPro" id="IPR049943">
    <property type="entry name" value="Ser_HO-MeTrfase-like"/>
</dbReference>
<dbReference type="Proteomes" id="UP000177894">
    <property type="component" value="Chromosome"/>
</dbReference>
<organism evidence="7 8">
    <name type="scientific">Clostridium formicaceticum</name>
    <dbReference type="NCBI Taxonomy" id="1497"/>
    <lineage>
        <taxon>Bacteria</taxon>
        <taxon>Bacillati</taxon>
        <taxon>Bacillota</taxon>
        <taxon>Clostridia</taxon>
        <taxon>Eubacteriales</taxon>
        <taxon>Clostridiaceae</taxon>
        <taxon>Clostridium</taxon>
    </lineage>
</organism>
<dbReference type="PANTHER" id="PTHR11680:SF35">
    <property type="entry name" value="SERINE HYDROXYMETHYLTRANSFERASE 1"/>
    <property type="match status" value="1"/>
</dbReference>
<evidence type="ECO:0000256" key="4">
    <source>
        <dbReference type="ARBA" id="ARBA00022605"/>
    </source>
</evidence>
<evidence type="ECO:0000256" key="2">
    <source>
        <dbReference type="ARBA" id="ARBA00006376"/>
    </source>
</evidence>
<dbReference type="SUPFAM" id="SSF53383">
    <property type="entry name" value="PLP-dependent transferases"/>
    <property type="match status" value="1"/>
</dbReference>
<dbReference type="InterPro" id="IPR015422">
    <property type="entry name" value="PyrdxlP-dep_Trfase_small"/>
</dbReference>
<dbReference type="EMBL" id="CP017603">
    <property type="protein sequence ID" value="AOY75271.1"/>
    <property type="molecule type" value="Genomic_DNA"/>
</dbReference>
<dbReference type="Gene3D" id="3.40.640.10">
    <property type="entry name" value="Type I PLP-dependent aspartate aminotransferase-like (Major domain)"/>
    <property type="match status" value="1"/>
</dbReference>
<dbReference type="Gene3D" id="3.90.1150.10">
    <property type="entry name" value="Aspartate Aminotransferase, domain 1"/>
    <property type="match status" value="1"/>
</dbReference>
<keyword evidence="4" id="KW-0028">Amino-acid biosynthesis</keyword>
<dbReference type="InterPro" id="IPR015421">
    <property type="entry name" value="PyrdxlP-dep_Trfase_major"/>
</dbReference>
<keyword evidence="8" id="KW-1185">Reference proteome</keyword>
<evidence type="ECO:0000256" key="1">
    <source>
        <dbReference type="ARBA" id="ARBA00001933"/>
    </source>
</evidence>
<reference evidence="7 8" key="1">
    <citation type="submission" date="2016-10" db="EMBL/GenBank/DDBJ databases">
        <title>Complete Genome Sequence of Acetogen Clostridium formicoaceticum ATCC 27076.</title>
        <authorList>
            <person name="Bao T."/>
            <person name="Cheng C."/>
            <person name="Zhao J."/>
            <person name="Yang S.-T."/>
            <person name="Wang J."/>
            <person name="Wang M."/>
        </authorList>
    </citation>
    <scope>NUCLEOTIDE SEQUENCE [LARGE SCALE GENOMIC DNA]</scope>
    <source>
        <strain evidence="7 8">ATCC 27076</strain>
    </source>
</reference>
<dbReference type="PANTHER" id="PTHR11680">
    <property type="entry name" value="SERINE HYDROXYMETHYLTRANSFERASE"/>
    <property type="match status" value="1"/>
</dbReference>
<name>A0ABM6ER05_9CLOT</name>
<evidence type="ECO:0000259" key="6">
    <source>
        <dbReference type="Pfam" id="PF00464"/>
    </source>
</evidence>
<dbReference type="InterPro" id="IPR039429">
    <property type="entry name" value="SHMT-like_dom"/>
</dbReference>
<evidence type="ECO:0000256" key="3">
    <source>
        <dbReference type="ARBA" id="ARBA00022563"/>
    </source>
</evidence>
<evidence type="ECO:0000256" key="5">
    <source>
        <dbReference type="ARBA" id="ARBA00022898"/>
    </source>
</evidence>
<dbReference type="PIRSF" id="PIRSF000412">
    <property type="entry name" value="SHMT"/>
    <property type="match status" value="1"/>
</dbReference>
<sequence length="409" mass="45208">MKMFKTTRDIDNLLKKHMSYREGCLNLIASENYASEKVRGYLGGDFGNRYGCYATMKPEEREYTGNKYIHEFEMATHELVKEVFQAKYADLRPIGGHMAGMAVVLALLEPGDLVIEVSLSDWGHGLVGPMCQVRQFDETIKVEYMAFDENRAVDVEKLKKQALEKKPKMIIFGGSGTLFPEPVRELRDLADQEGILLAYDASHVTGLIATGVFPNPLNEGADIMFGSTHKSFPGPQGGFVVSNNIELIEKVGNTLSPSLVTSHHLNRLPALAASILEMKEYGEAYAKQVVKNSKALAKALADCGFSVLGAGRGYTESHLLLVDVGQYVDAAPAKHLEKAKILCSDDFSGNSPEIRIGTPEATRRGMKEEEMKIIADFFKRALIDKEAPETIAKDVEAFSRQFTGCQYSF</sequence>
<gene>
    <name evidence="7" type="ORF">BJL90_04730</name>
</gene>
<evidence type="ECO:0000313" key="7">
    <source>
        <dbReference type="EMBL" id="AOY75271.1"/>
    </source>
</evidence>
<evidence type="ECO:0000313" key="8">
    <source>
        <dbReference type="Proteomes" id="UP000177894"/>
    </source>
</evidence>
<dbReference type="Pfam" id="PF00464">
    <property type="entry name" value="SHMT"/>
    <property type="match status" value="1"/>
</dbReference>
<proteinExistence type="inferred from homology"/>
<dbReference type="InterPro" id="IPR015424">
    <property type="entry name" value="PyrdxlP-dep_Trfase"/>
</dbReference>
<keyword evidence="5" id="KW-0663">Pyridoxal phosphate</keyword>
<keyword evidence="3" id="KW-0554">One-carbon metabolism</keyword>
<comment type="similarity">
    <text evidence="2">Belongs to the SHMT family.</text>
</comment>
<dbReference type="InterPro" id="IPR001085">
    <property type="entry name" value="Ser_HO-MeTrfase"/>
</dbReference>
<protein>
    <submittedName>
        <fullName evidence="7">Glycine hydroxymethyltransferase</fullName>
    </submittedName>
</protein>